<keyword evidence="13" id="KW-0534">Nitrate assimilation</keyword>
<evidence type="ECO:0000256" key="3">
    <source>
        <dbReference type="ARBA" id="ARBA00004651"/>
    </source>
</evidence>
<keyword evidence="6 20" id="KW-0349">Heme</keyword>
<keyword evidence="12 20" id="KW-0408">Iron</keyword>
<dbReference type="InterPro" id="IPR023234">
    <property type="entry name" value="NarG-like_domain"/>
</dbReference>
<keyword evidence="11 23" id="KW-0560">Oxidoreductase</keyword>
<dbReference type="RefSeq" id="WP_114928290.1">
    <property type="nucleotide sequence ID" value="NZ_CP031229.1"/>
</dbReference>
<sequence>MSTFLWVIFPYICLAIFVVGHVWRYRYDKFGWTTRSSQLYETKLLRIGSPLFHFGILGVAAGHFMGLVIPQSFTDWLGLSHEAYHVIALAGGIPAGLAALVGLGILVYRRRTVGPVFSATTVNDKAMYLVLAVVILLGMWNTIAGGLLTIGGEYNYRDGVSPWFRQIFWFQPDASLMENAPLGFQLHAVLAFLLFAMWPFTRLVHVFSAPVGYFTRPYIVYRSRDRRAGVATGTRAQKRGWERVE</sequence>
<feature type="transmembrane region" description="Helical" evidence="21">
    <location>
        <begin position="6"/>
        <end position="23"/>
    </location>
</feature>
<gene>
    <name evidence="23" type="primary">narI</name>
    <name evidence="23" type="ORF">DV701_10660</name>
</gene>
<comment type="subcellular location">
    <subcellularLocation>
        <location evidence="3">Cell membrane</location>
        <topology evidence="3">Multi-pass membrane protein</topology>
    </subcellularLocation>
</comment>
<comment type="cofactor">
    <cofactor evidence="1">
        <name>Mo-bis(molybdopterin guanine dinucleotide)</name>
        <dbReference type="ChEBI" id="CHEBI:60539"/>
    </cofactor>
</comment>
<evidence type="ECO:0000256" key="11">
    <source>
        <dbReference type="ARBA" id="ARBA00023002"/>
    </source>
</evidence>
<keyword evidence="5" id="KW-1003">Cell membrane</keyword>
<dbReference type="GO" id="GO:0009055">
    <property type="term" value="F:electron transfer activity"/>
    <property type="evidence" value="ECO:0007669"/>
    <property type="project" value="TreeGrafter"/>
</dbReference>
<feature type="binding site" description="axial binding residue" evidence="20">
    <location>
        <position position="53"/>
    </location>
    <ligand>
        <name>heme b</name>
        <dbReference type="ChEBI" id="CHEBI:60344"/>
        <label>1</label>
    </ligand>
    <ligandPart>
        <name>Fe</name>
        <dbReference type="ChEBI" id="CHEBI:18248"/>
    </ligandPart>
</feature>
<dbReference type="KEGG" id="orn:DV701_10660"/>
<keyword evidence="8" id="KW-0479">Metal-binding</keyword>
<reference evidence="23 24" key="1">
    <citation type="submission" date="2018-07" db="EMBL/GenBank/DDBJ databases">
        <title>Complete genome sequencing of Ornithinimicrobium sp. AMA3305.</title>
        <authorList>
            <person name="Bae J.-W."/>
        </authorList>
    </citation>
    <scope>NUCLEOTIDE SEQUENCE [LARGE SCALE GENOMIC DNA]</scope>
    <source>
        <strain evidence="23 24">AMA3305</strain>
    </source>
</reference>
<evidence type="ECO:0000313" key="24">
    <source>
        <dbReference type="Proteomes" id="UP000253790"/>
    </source>
</evidence>
<dbReference type="GO" id="GO:0042128">
    <property type="term" value="P:nitrate assimilation"/>
    <property type="evidence" value="ECO:0007669"/>
    <property type="project" value="UniProtKB-KW"/>
</dbReference>
<dbReference type="PANTHER" id="PTHR30598">
    <property type="entry name" value="NITRATE REDUCTASE PRIVATE CHAPERONE, REDOX ENZYME MATURATION PROTEIN REMP FAMILY"/>
    <property type="match status" value="1"/>
</dbReference>
<feature type="transmembrane region" description="Helical" evidence="21">
    <location>
        <begin position="84"/>
        <end position="108"/>
    </location>
</feature>
<accession>A0A345NNB7</accession>
<evidence type="ECO:0000256" key="4">
    <source>
        <dbReference type="ARBA" id="ARBA00022448"/>
    </source>
</evidence>
<comment type="similarity">
    <text evidence="17">In the C-terminal section; belongs to the nitrate reductase gamma subunit family.</text>
</comment>
<dbReference type="InterPro" id="IPR036197">
    <property type="entry name" value="NarG-like_sf"/>
</dbReference>
<evidence type="ECO:0000256" key="2">
    <source>
        <dbReference type="ARBA" id="ARBA00001970"/>
    </source>
</evidence>
<evidence type="ECO:0000256" key="18">
    <source>
        <dbReference type="ARBA" id="ARBA00061480"/>
    </source>
</evidence>
<keyword evidence="14 21" id="KW-0472">Membrane</keyword>
<dbReference type="PANTHER" id="PTHR30598:SF3">
    <property type="entry name" value="RESPIRATORY NITRATE REDUCTASE 1 GAMMA CHAIN"/>
    <property type="match status" value="1"/>
</dbReference>
<evidence type="ECO:0000256" key="15">
    <source>
        <dbReference type="ARBA" id="ARBA00056200"/>
    </source>
</evidence>
<dbReference type="AlphaFoldDB" id="A0A345NNB7"/>
<comment type="similarity">
    <text evidence="18">In the N-terminal section; belongs to the nitrate reductase alpha subunit family.</text>
</comment>
<dbReference type="GO" id="GO:0008940">
    <property type="term" value="F:nitrate reductase activity"/>
    <property type="evidence" value="ECO:0007669"/>
    <property type="project" value="InterPro"/>
</dbReference>
<evidence type="ECO:0000256" key="13">
    <source>
        <dbReference type="ARBA" id="ARBA00023063"/>
    </source>
</evidence>
<dbReference type="Pfam" id="PF02665">
    <property type="entry name" value="Nitrate_red_gam"/>
    <property type="match status" value="1"/>
</dbReference>
<dbReference type="FunFam" id="1.20.950.20:FF:000001">
    <property type="entry name" value="Respiratory nitrate reductase subunit gamma"/>
    <property type="match status" value="1"/>
</dbReference>
<evidence type="ECO:0000256" key="12">
    <source>
        <dbReference type="ARBA" id="ARBA00023004"/>
    </source>
</evidence>
<evidence type="ECO:0000256" key="19">
    <source>
        <dbReference type="ARBA" id="ARBA00071287"/>
    </source>
</evidence>
<feature type="transmembrane region" description="Helical" evidence="21">
    <location>
        <begin position="182"/>
        <end position="200"/>
    </location>
</feature>
<dbReference type="InterPro" id="IPR003816">
    <property type="entry name" value="Nitrate_red_gam"/>
</dbReference>
<dbReference type="GO" id="GO:0019645">
    <property type="term" value="P:anaerobic electron transport chain"/>
    <property type="evidence" value="ECO:0007669"/>
    <property type="project" value="TreeGrafter"/>
</dbReference>
<evidence type="ECO:0000256" key="21">
    <source>
        <dbReference type="SAM" id="Phobius"/>
    </source>
</evidence>
<feature type="transmembrane region" description="Helical" evidence="21">
    <location>
        <begin position="128"/>
        <end position="150"/>
    </location>
</feature>
<dbReference type="OrthoDB" id="9788113at2"/>
<organism evidence="23 24">
    <name type="scientific">Ornithinimicrobium avium</name>
    <dbReference type="NCBI Taxonomy" id="2283195"/>
    <lineage>
        <taxon>Bacteria</taxon>
        <taxon>Bacillati</taxon>
        <taxon>Actinomycetota</taxon>
        <taxon>Actinomycetes</taxon>
        <taxon>Micrococcales</taxon>
        <taxon>Ornithinimicrobiaceae</taxon>
        <taxon>Ornithinimicrobium</taxon>
    </lineage>
</organism>
<comment type="similarity">
    <text evidence="16">In the central section; belongs to the NarJ/NarW family.</text>
</comment>
<dbReference type="GO" id="GO:0005886">
    <property type="term" value="C:plasma membrane"/>
    <property type="evidence" value="ECO:0007669"/>
    <property type="project" value="UniProtKB-SubCell"/>
</dbReference>
<dbReference type="GO" id="GO:0020037">
    <property type="term" value="F:heme binding"/>
    <property type="evidence" value="ECO:0007669"/>
    <property type="project" value="TreeGrafter"/>
</dbReference>
<keyword evidence="7 21" id="KW-0812">Transmembrane</keyword>
<comment type="function">
    <text evidence="15">Does not seem to have nitrate reductase activity.</text>
</comment>
<feature type="binding site" description="axial binding residue" evidence="20">
    <location>
        <position position="187"/>
    </location>
    <ligand>
        <name>heme b</name>
        <dbReference type="ChEBI" id="CHEBI:60344"/>
        <label>2</label>
    </ligand>
    <ligandPart>
        <name>Fe</name>
        <dbReference type="ChEBI" id="CHEBI:18248"/>
    </ligandPart>
</feature>
<evidence type="ECO:0000256" key="14">
    <source>
        <dbReference type="ARBA" id="ARBA00023136"/>
    </source>
</evidence>
<feature type="binding site" description="axial binding residue" evidence="20">
    <location>
        <position position="63"/>
    </location>
    <ligand>
        <name>heme b</name>
        <dbReference type="ChEBI" id="CHEBI:60344"/>
        <label>1</label>
    </ligand>
    <ligandPart>
        <name>Fe</name>
        <dbReference type="ChEBI" id="CHEBI:18248"/>
    </ligandPart>
</feature>
<protein>
    <recommendedName>
        <fullName evidence="19">Nitrate reductase-like protein NarX</fullName>
    </recommendedName>
</protein>
<evidence type="ECO:0000256" key="16">
    <source>
        <dbReference type="ARBA" id="ARBA00061095"/>
    </source>
</evidence>
<evidence type="ECO:0000256" key="10">
    <source>
        <dbReference type="ARBA" id="ARBA00022989"/>
    </source>
</evidence>
<dbReference type="Proteomes" id="UP000253790">
    <property type="component" value="Chromosome"/>
</dbReference>
<evidence type="ECO:0000256" key="17">
    <source>
        <dbReference type="ARBA" id="ARBA00061196"/>
    </source>
</evidence>
<dbReference type="InterPro" id="IPR051936">
    <property type="entry name" value="Heme-iron_electron_transfer"/>
</dbReference>
<evidence type="ECO:0000313" key="23">
    <source>
        <dbReference type="EMBL" id="AXH96525.1"/>
    </source>
</evidence>
<feature type="transmembrane region" description="Helical" evidence="21">
    <location>
        <begin position="44"/>
        <end position="64"/>
    </location>
</feature>
<comment type="cofactor">
    <cofactor evidence="2">
        <name>heme b</name>
        <dbReference type="ChEBI" id="CHEBI:60344"/>
    </cofactor>
</comment>
<evidence type="ECO:0000256" key="5">
    <source>
        <dbReference type="ARBA" id="ARBA00022475"/>
    </source>
</evidence>
<evidence type="ECO:0000256" key="9">
    <source>
        <dbReference type="ARBA" id="ARBA00022982"/>
    </source>
</evidence>
<dbReference type="SUPFAM" id="SSF103501">
    <property type="entry name" value="Respiratory nitrate reductase 1 gamma chain"/>
    <property type="match status" value="1"/>
</dbReference>
<feature type="domain" description="NarG-like" evidence="22">
    <location>
        <begin position="3"/>
        <end position="224"/>
    </location>
</feature>
<evidence type="ECO:0000256" key="20">
    <source>
        <dbReference type="PIRSR" id="PIRSR603816-1"/>
    </source>
</evidence>
<keyword evidence="4" id="KW-0813">Transport</keyword>
<evidence type="ECO:0000256" key="7">
    <source>
        <dbReference type="ARBA" id="ARBA00022692"/>
    </source>
</evidence>
<dbReference type="NCBIfam" id="TIGR00351">
    <property type="entry name" value="narI"/>
    <property type="match status" value="1"/>
</dbReference>
<feature type="binding site" description="axial binding residue" evidence="20">
    <location>
        <position position="205"/>
    </location>
    <ligand>
        <name>heme b</name>
        <dbReference type="ChEBI" id="CHEBI:60344"/>
        <label>1</label>
    </ligand>
    <ligandPart>
        <name>Fe</name>
        <dbReference type="ChEBI" id="CHEBI:18248"/>
    </ligandPart>
</feature>
<keyword evidence="9" id="KW-0249">Electron transport</keyword>
<dbReference type="GO" id="GO:0046872">
    <property type="term" value="F:metal ion binding"/>
    <property type="evidence" value="ECO:0007669"/>
    <property type="project" value="UniProtKB-KW"/>
</dbReference>
<evidence type="ECO:0000256" key="6">
    <source>
        <dbReference type="ARBA" id="ARBA00022617"/>
    </source>
</evidence>
<dbReference type="GO" id="GO:0009325">
    <property type="term" value="C:nitrate reductase complex"/>
    <property type="evidence" value="ECO:0007669"/>
    <property type="project" value="InterPro"/>
</dbReference>
<evidence type="ECO:0000256" key="1">
    <source>
        <dbReference type="ARBA" id="ARBA00001942"/>
    </source>
</evidence>
<dbReference type="EMBL" id="CP031229">
    <property type="protein sequence ID" value="AXH96525.1"/>
    <property type="molecule type" value="Genomic_DNA"/>
</dbReference>
<keyword evidence="10 21" id="KW-1133">Transmembrane helix</keyword>
<name>A0A345NNB7_9MICO</name>
<evidence type="ECO:0000259" key="22">
    <source>
        <dbReference type="Pfam" id="PF02665"/>
    </source>
</evidence>
<proteinExistence type="inferred from homology"/>
<evidence type="ECO:0000256" key="8">
    <source>
        <dbReference type="ARBA" id="ARBA00022723"/>
    </source>
</evidence>
<dbReference type="Gene3D" id="1.20.950.20">
    <property type="entry name" value="Transmembrane di-heme cytochromes, Chain C"/>
    <property type="match status" value="1"/>
</dbReference>
<keyword evidence="24" id="KW-1185">Reference proteome</keyword>